<accession>A0ABW2B8F1</accession>
<keyword evidence="2" id="KW-1185">Reference proteome</keyword>
<protein>
    <submittedName>
        <fullName evidence="1">Uncharacterized protein</fullName>
    </submittedName>
</protein>
<comment type="caution">
    <text evidence="1">The sequence shown here is derived from an EMBL/GenBank/DDBJ whole genome shotgun (WGS) entry which is preliminary data.</text>
</comment>
<name>A0ABW2B8F1_9RHOB</name>
<reference evidence="2" key="1">
    <citation type="journal article" date="2019" name="Int. J. Syst. Evol. Microbiol.">
        <title>The Global Catalogue of Microorganisms (GCM) 10K type strain sequencing project: providing services to taxonomists for standard genome sequencing and annotation.</title>
        <authorList>
            <consortium name="The Broad Institute Genomics Platform"/>
            <consortium name="The Broad Institute Genome Sequencing Center for Infectious Disease"/>
            <person name="Wu L."/>
            <person name="Ma J."/>
        </authorList>
    </citation>
    <scope>NUCLEOTIDE SEQUENCE [LARGE SCALE GENOMIC DNA]</scope>
    <source>
        <strain evidence="2">CCUG 66188</strain>
    </source>
</reference>
<dbReference type="Proteomes" id="UP001596353">
    <property type="component" value="Unassembled WGS sequence"/>
</dbReference>
<dbReference type="EMBL" id="JBHSWG010000003">
    <property type="protein sequence ID" value="MFC6761838.1"/>
    <property type="molecule type" value="Genomic_DNA"/>
</dbReference>
<sequence length="59" mass="6361">MTLLFLSSAERAAVWVAAFEAAGEKIIVGEEAVTDPAEVTHLLCWTPRKICSAIPTCRS</sequence>
<proteinExistence type="predicted"/>
<organism evidence="1 2">
    <name type="scientific">Sulfitobacter porphyrae</name>
    <dbReference type="NCBI Taxonomy" id="1246864"/>
    <lineage>
        <taxon>Bacteria</taxon>
        <taxon>Pseudomonadati</taxon>
        <taxon>Pseudomonadota</taxon>
        <taxon>Alphaproteobacteria</taxon>
        <taxon>Rhodobacterales</taxon>
        <taxon>Roseobacteraceae</taxon>
        <taxon>Sulfitobacter</taxon>
    </lineage>
</organism>
<gene>
    <name evidence="1" type="ORF">ACFQFQ_23900</name>
</gene>
<evidence type="ECO:0000313" key="1">
    <source>
        <dbReference type="EMBL" id="MFC6761838.1"/>
    </source>
</evidence>
<evidence type="ECO:0000313" key="2">
    <source>
        <dbReference type="Proteomes" id="UP001596353"/>
    </source>
</evidence>